<proteinExistence type="predicted"/>
<gene>
    <name evidence="2" type="primary">LOC105083913</name>
</gene>
<reference evidence="2" key="1">
    <citation type="submission" date="2025-08" db="UniProtKB">
        <authorList>
            <consortium name="RefSeq"/>
        </authorList>
    </citation>
    <scope>IDENTIFICATION</scope>
    <source>
        <tissue evidence="2">Blood</tissue>
    </source>
</reference>
<evidence type="ECO:0000313" key="2">
    <source>
        <dbReference type="RefSeq" id="XP_074205172.1"/>
    </source>
</evidence>
<dbReference type="Proteomes" id="UP001732780">
    <property type="component" value="Chromosome 20"/>
</dbReference>
<accession>A0AC58P548</accession>
<dbReference type="RefSeq" id="XP_074205172.1">
    <property type="nucleotide sequence ID" value="XM_074349071.1"/>
</dbReference>
<protein>
    <submittedName>
        <fullName evidence="2">LOW QUALITY PROTEIN: uncharacterized protein LINC03040</fullName>
    </submittedName>
</protein>
<name>A0AC58P548_CAMBA</name>
<sequence>MEVSFHHKTPRPKQDLAIPTLLKARVSRRPGETSAVLKDRKRGGRRLRLLWQESIVGGLCRPLRPHPGFRESDSAESATLHLLQYTRSVRRNYRIAGGRLMRSNYPPPLSSAALSSSRTTP</sequence>
<organism evidence="1 2">
    <name type="scientific">Camelus bactrianus</name>
    <name type="common">Bactrian camel</name>
    <dbReference type="NCBI Taxonomy" id="9837"/>
    <lineage>
        <taxon>Eukaryota</taxon>
        <taxon>Metazoa</taxon>
        <taxon>Chordata</taxon>
        <taxon>Craniata</taxon>
        <taxon>Vertebrata</taxon>
        <taxon>Euteleostomi</taxon>
        <taxon>Mammalia</taxon>
        <taxon>Eutheria</taxon>
        <taxon>Laurasiatheria</taxon>
        <taxon>Artiodactyla</taxon>
        <taxon>Tylopoda</taxon>
        <taxon>Camelidae</taxon>
        <taxon>Camelus</taxon>
    </lineage>
</organism>
<evidence type="ECO:0000313" key="1">
    <source>
        <dbReference type="Proteomes" id="UP001732780"/>
    </source>
</evidence>
<keyword evidence="1" id="KW-1185">Reference proteome</keyword>